<dbReference type="FunFam" id="3.30.160.60:FF:000281">
    <property type="entry name" value="Zinc finger protein 558 isoform X1"/>
    <property type="match status" value="1"/>
</dbReference>
<dbReference type="SUPFAM" id="SSF57667">
    <property type="entry name" value="beta-beta-alpha zinc fingers"/>
    <property type="match status" value="1"/>
</dbReference>
<evidence type="ECO:0000256" key="4">
    <source>
        <dbReference type="ARBA" id="ARBA00022737"/>
    </source>
</evidence>
<dbReference type="GO" id="GO:0005634">
    <property type="term" value="C:nucleus"/>
    <property type="evidence" value="ECO:0007669"/>
    <property type="project" value="UniProtKB-SubCell"/>
</dbReference>
<dbReference type="InterPro" id="IPR036236">
    <property type="entry name" value="Znf_C2H2_sf"/>
</dbReference>
<keyword evidence="6" id="KW-0862">Zinc</keyword>
<accession>A0A7L2IJD7</accession>
<dbReference type="AlphaFoldDB" id="A0A7L2IJD7"/>
<gene>
    <name evidence="10" type="primary">Zscan29_0</name>
    <name evidence="10" type="ORF">SEMFRA_R02237</name>
</gene>
<evidence type="ECO:0000313" key="11">
    <source>
        <dbReference type="Proteomes" id="UP000536381"/>
    </source>
</evidence>
<dbReference type="GO" id="GO:0008270">
    <property type="term" value="F:zinc ion binding"/>
    <property type="evidence" value="ECO:0007669"/>
    <property type="project" value="UniProtKB-KW"/>
</dbReference>
<dbReference type="PANTHER" id="PTHR23226">
    <property type="entry name" value="ZINC FINGER AND SCAN DOMAIN-CONTAINING"/>
    <property type="match status" value="1"/>
</dbReference>
<evidence type="ECO:0000313" key="10">
    <source>
        <dbReference type="EMBL" id="NXR10266.1"/>
    </source>
</evidence>
<keyword evidence="11" id="KW-1185">Reference proteome</keyword>
<feature type="domain" description="C2H2-type" evidence="9">
    <location>
        <begin position="21"/>
        <end position="48"/>
    </location>
</feature>
<organism evidence="10 11">
    <name type="scientific">Semnornis frantzii</name>
    <dbReference type="NCBI Taxonomy" id="91796"/>
    <lineage>
        <taxon>Eukaryota</taxon>
        <taxon>Metazoa</taxon>
        <taxon>Chordata</taxon>
        <taxon>Craniata</taxon>
        <taxon>Vertebrata</taxon>
        <taxon>Euteleostomi</taxon>
        <taxon>Archelosauria</taxon>
        <taxon>Archosauria</taxon>
        <taxon>Dinosauria</taxon>
        <taxon>Saurischia</taxon>
        <taxon>Theropoda</taxon>
        <taxon>Coelurosauria</taxon>
        <taxon>Aves</taxon>
        <taxon>Neognathae</taxon>
        <taxon>Neoaves</taxon>
        <taxon>Telluraves</taxon>
        <taxon>Coraciimorphae</taxon>
        <taxon>Piciformes</taxon>
        <taxon>Ramphastidae</taxon>
        <taxon>Semnornis</taxon>
    </lineage>
</organism>
<evidence type="ECO:0000256" key="3">
    <source>
        <dbReference type="ARBA" id="ARBA00022723"/>
    </source>
</evidence>
<dbReference type="GO" id="GO:0000981">
    <property type="term" value="F:DNA-binding transcription factor activity, RNA polymerase II-specific"/>
    <property type="evidence" value="ECO:0007669"/>
    <property type="project" value="TreeGrafter"/>
</dbReference>
<dbReference type="PANTHER" id="PTHR23226:SF432">
    <property type="entry name" value="ZINC FINGER PROTEIN 418"/>
    <property type="match status" value="1"/>
</dbReference>
<protein>
    <submittedName>
        <fullName evidence="10">ZSC29 protein</fullName>
    </submittedName>
</protein>
<reference evidence="10 11" key="1">
    <citation type="submission" date="2019-09" db="EMBL/GenBank/DDBJ databases">
        <title>Bird 10,000 Genomes (B10K) Project - Family phase.</title>
        <authorList>
            <person name="Zhang G."/>
        </authorList>
    </citation>
    <scope>NUCLEOTIDE SEQUENCE [LARGE SCALE GENOMIC DNA]</scope>
    <source>
        <strain evidence="10">B10K-DU-001-42</strain>
        <tissue evidence="10">Muscle</tissue>
    </source>
</reference>
<keyword evidence="4" id="KW-0677">Repeat</keyword>
<feature type="non-terminal residue" evidence="10">
    <location>
        <position position="56"/>
    </location>
</feature>
<dbReference type="PROSITE" id="PS00028">
    <property type="entry name" value="ZINC_FINGER_C2H2_1"/>
    <property type="match status" value="1"/>
</dbReference>
<name>A0A7L2IJD7_9PICI</name>
<keyword evidence="3" id="KW-0479">Metal-binding</keyword>
<comment type="subcellular location">
    <subcellularLocation>
        <location evidence="1">Nucleus</location>
    </subcellularLocation>
</comment>
<comment type="caution">
    <text evidence="10">The sequence shown here is derived from an EMBL/GenBank/DDBJ whole genome shotgun (WGS) entry which is preliminary data.</text>
</comment>
<dbReference type="OrthoDB" id="9439903at2759"/>
<sequence>SFTRGLTLIAHWHSHTGKKPFACTGCAKSFRHSSCFLQHRRVHTGERPHVCGDCGK</sequence>
<comment type="similarity">
    <text evidence="2">Belongs to the krueppel C2H2-type zinc-finger protein family.</text>
</comment>
<keyword evidence="5 8" id="KW-0863">Zinc-finger</keyword>
<evidence type="ECO:0000259" key="9">
    <source>
        <dbReference type="PROSITE" id="PS50157"/>
    </source>
</evidence>
<proteinExistence type="inferred from homology"/>
<evidence type="ECO:0000256" key="7">
    <source>
        <dbReference type="ARBA" id="ARBA00023242"/>
    </source>
</evidence>
<evidence type="ECO:0000256" key="1">
    <source>
        <dbReference type="ARBA" id="ARBA00004123"/>
    </source>
</evidence>
<dbReference type="PROSITE" id="PS50157">
    <property type="entry name" value="ZINC_FINGER_C2H2_2"/>
    <property type="match status" value="1"/>
</dbReference>
<feature type="non-terminal residue" evidence="10">
    <location>
        <position position="1"/>
    </location>
</feature>
<dbReference type="EMBL" id="VWYK01056845">
    <property type="protein sequence ID" value="NXR10266.1"/>
    <property type="molecule type" value="Genomic_DNA"/>
</dbReference>
<dbReference type="Proteomes" id="UP000536381">
    <property type="component" value="Unassembled WGS sequence"/>
</dbReference>
<evidence type="ECO:0000256" key="8">
    <source>
        <dbReference type="PROSITE-ProRule" id="PRU00042"/>
    </source>
</evidence>
<dbReference type="GO" id="GO:0000978">
    <property type="term" value="F:RNA polymerase II cis-regulatory region sequence-specific DNA binding"/>
    <property type="evidence" value="ECO:0007669"/>
    <property type="project" value="TreeGrafter"/>
</dbReference>
<dbReference type="InterPro" id="IPR013087">
    <property type="entry name" value="Znf_C2H2_type"/>
</dbReference>
<keyword evidence="7" id="KW-0539">Nucleus</keyword>
<dbReference type="Gene3D" id="3.30.160.60">
    <property type="entry name" value="Classic Zinc Finger"/>
    <property type="match status" value="2"/>
</dbReference>
<evidence type="ECO:0000256" key="2">
    <source>
        <dbReference type="ARBA" id="ARBA00006991"/>
    </source>
</evidence>
<evidence type="ECO:0000256" key="5">
    <source>
        <dbReference type="ARBA" id="ARBA00022771"/>
    </source>
</evidence>
<evidence type="ECO:0000256" key="6">
    <source>
        <dbReference type="ARBA" id="ARBA00022833"/>
    </source>
</evidence>